<evidence type="ECO:0000313" key="3">
    <source>
        <dbReference type="EMBL" id="VVG70228.1"/>
    </source>
</evidence>
<evidence type="ECO:0000256" key="1">
    <source>
        <dbReference type="SAM" id="Phobius"/>
    </source>
</evidence>
<protein>
    <submittedName>
        <fullName evidence="3">Membrane protein</fullName>
    </submittedName>
</protein>
<dbReference type="GeneID" id="47014131"/>
<dbReference type="Proteomes" id="UP000270216">
    <property type="component" value="Unassembled WGS sequence"/>
</dbReference>
<keyword evidence="1" id="KW-1133">Transmembrane helix</keyword>
<sequence length="171" mass="18379">MELHLHSHRYTHRSPDWVAAAVAGFVACAFFSAVEMLMVLLVSGQSPWVPPRMVAAIVLGPGILSQPATFDVSIVAMALLVHAAIGVVLGVVLGAIVAPFRLDSDVVTVSVAGAVFGLIVYAVNFYVMTQLFPWFIESRGWTMVAGHVIFGAFAGYMYWVLAQIDDRTSAP</sequence>
<keyword evidence="1" id="KW-0812">Transmembrane</keyword>
<name>A0A0B5FF07_9BURK</name>
<feature type="transmembrane region" description="Helical" evidence="1">
    <location>
        <begin position="74"/>
        <end position="99"/>
    </location>
</feature>
<feature type="transmembrane region" description="Helical" evidence="1">
    <location>
        <begin position="140"/>
        <end position="161"/>
    </location>
</feature>
<feature type="transmembrane region" description="Helical" evidence="1">
    <location>
        <begin position="17"/>
        <end position="42"/>
    </location>
</feature>
<keyword evidence="1" id="KW-0472">Membrane</keyword>
<evidence type="ECO:0000313" key="2">
    <source>
        <dbReference type="EMBL" id="RSK84812.1"/>
    </source>
</evidence>
<dbReference type="Proteomes" id="UP000364291">
    <property type="component" value="Unassembled WGS sequence"/>
</dbReference>
<gene>
    <name evidence="2" type="ORF">EJE83_05355</name>
    <name evidence="3" type="ORF">PAP18089_01188</name>
</gene>
<dbReference type="EMBL" id="RWHX01000005">
    <property type="protein sequence ID" value="RSK84812.1"/>
    <property type="molecule type" value="Genomic_DNA"/>
</dbReference>
<proteinExistence type="predicted"/>
<keyword evidence="4" id="KW-1185">Reference proteome</keyword>
<evidence type="ECO:0000313" key="4">
    <source>
        <dbReference type="Proteomes" id="UP000270216"/>
    </source>
</evidence>
<dbReference type="RefSeq" id="WP_042115390.1">
    <property type="nucleotide sequence ID" value="NZ_CABPSX010000002.1"/>
</dbReference>
<dbReference type="AlphaFoldDB" id="A0A0B5FF07"/>
<organism evidence="3 5">
    <name type="scientific">Pandoraea apista</name>
    <dbReference type="NCBI Taxonomy" id="93218"/>
    <lineage>
        <taxon>Bacteria</taxon>
        <taxon>Pseudomonadati</taxon>
        <taxon>Pseudomonadota</taxon>
        <taxon>Betaproteobacteria</taxon>
        <taxon>Burkholderiales</taxon>
        <taxon>Burkholderiaceae</taxon>
        <taxon>Pandoraea</taxon>
    </lineage>
</organism>
<dbReference type="EMBL" id="CABPSX010000002">
    <property type="protein sequence ID" value="VVG70228.1"/>
    <property type="molecule type" value="Genomic_DNA"/>
</dbReference>
<evidence type="ECO:0000313" key="5">
    <source>
        <dbReference type="Proteomes" id="UP000364291"/>
    </source>
</evidence>
<reference evidence="2 4" key="1">
    <citation type="submission" date="2018-12" db="EMBL/GenBank/DDBJ databases">
        <title>Whole genome sequence of a Pandoraea apista isolate from a patient with cystic fibrosis.</title>
        <authorList>
            <person name="Kenna D.T."/>
            <person name="Turton J.F."/>
        </authorList>
    </citation>
    <scope>NUCLEOTIDE SEQUENCE [LARGE SCALE GENOMIC DNA]</scope>
    <source>
        <strain evidence="2 4">Pa13324</strain>
    </source>
</reference>
<reference evidence="3 5" key="2">
    <citation type="submission" date="2019-08" db="EMBL/GenBank/DDBJ databases">
        <authorList>
            <person name="Peeters C."/>
        </authorList>
    </citation>
    <scope>NUCLEOTIDE SEQUENCE [LARGE SCALE GENOMIC DNA]</scope>
    <source>
        <strain evidence="3 5">LMG 18089</strain>
    </source>
</reference>
<accession>A0A0B5FF07</accession>
<feature type="transmembrane region" description="Helical" evidence="1">
    <location>
        <begin position="106"/>
        <end position="128"/>
    </location>
</feature>
<dbReference type="STRING" id="93218.XM39_16445"/>
<dbReference type="OrthoDB" id="6169516at2"/>
<dbReference type="KEGG" id="papi:SG18_16250"/>